<accession>A0AC61PHR6</accession>
<reference evidence="1" key="1">
    <citation type="submission" date="2017-04" db="EMBL/GenBank/DDBJ databases">
        <authorList>
            <person name="Varghese N."/>
            <person name="Submissions S."/>
        </authorList>
    </citation>
    <scope>NUCLEOTIDE SEQUENCE</scope>
    <source>
        <strain evidence="1">WTE2008</strain>
    </source>
</reference>
<sequence length="250" mass="27396">MNQKRDPIGVFDSGVGGISTLREMIRELPDERFIYFGDMANAPYGTKNTEEVITCVRSVVDRLMEQNIKALVIACNTATGAAAAVLRDELSIPVVGMEPALKPASKARKNGSVLVLATPLTLHQEKFENLMKQYGEGAVKVPCPGLMELVEADDTEGAKRYLEKLFSRYPAETVDAVVLGCTHYVFLKDMIRGLLPERIAITDGNTGTARQLRRVLAAENLLNEEGPGSVELETSGTEKDIELMKKLLIQ</sequence>
<protein>
    <submittedName>
        <fullName evidence="1">Glutamate racemase</fullName>
    </submittedName>
</protein>
<dbReference type="Proteomes" id="UP000192328">
    <property type="component" value="Unassembled WGS sequence"/>
</dbReference>
<organism evidence="1 2">
    <name type="scientific">Aristaeella lactis</name>
    <dbReference type="NCBI Taxonomy" id="3046383"/>
    <lineage>
        <taxon>Bacteria</taxon>
        <taxon>Bacillati</taxon>
        <taxon>Bacillota</taxon>
        <taxon>Clostridia</taxon>
        <taxon>Eubacteriales</taxon>
        <taxon>Aristaeellaceae</taxon>
        <taxon>Aristaeella</taxon>
    </lineage>
</organism>
<keyword evidence="2" id="KW-1185">Reference proteome</keyword>
<evidence type="ECO:0000313" key="2">
    <source>
        <dbReference type="Proteomes" id="UP000192328"/>
    </source>
</evidence>
<name>A0AC61PHR6_9FIRM</name>
<gene>
    <name evidence="1" type="ORF">SAMN06297397_0312</name>
</gene>
<evidence type="ECO:0000313" key="1">
    <source>
        <dbReference type="EMBL" id="SMC36600.1"/>
    </source>
</evidence>
<comment type="caution">
    <text evidence="1">The sequence shown here is derived from an EMBL/GenBank/DDBJ whole genome shotgun (WGS) entry which is preliminary data.</text>
</comment>
<dbReference type="EMBL" id="FWXZ01000001">
    <property type="protein sequence ID" value="SMC36600.1"/>
    <property type="molecule type" value="Genomic_DNA"/>
</dbReference>
<proteinExistence type="predicted"/>